<sequence>MFICSMLRRTCGFDAGRLKQSVHRIQGQLSSGTPHQTQASAQTVLFLCETKVRTFQVRYLKGQLDMFLSTHLVAISVVVENFFHHGPLLTVRA</sequence>
<keyword evidence="2" id="KW-1185">Reference proteome</keyword>
<name>A0A0M6ZJG4_9HYPH</name>
<reference evidence="2" key="1">
    <citation type="submission" date="2015-07" db="EMBL/GenBank/DDBJ databases">
        <authorList>
            <person name="Rodrigo-Torres Lidia"/>
            <person name="Arahal R.David."/>
        </authorList>
    </citation>
    <scope>NUCLEOTIDE SEQUENCE [LARGE SCALE GENOMIC DNA]</scope>
    <source>
        <strain evidence="2">CECT 5096</strain>
    </source>
</reference>
<organism evidence="1 2">
    <name type="scientific">Roseibium album</name>
    <dbReference type="NCBI Taxonomy" id="311410"/>
    <lineage>
        <taxon>Bacteria</taxon>
        <taxon>Pseudomonadati</taxon>
        <taxon>Pseudomonadota</taxon>
        <taxon>Alphaproteobacteria</taxon>
        <taxon>Hyphomicrobiales</taxon>
        <taxon>Stappiaceae</taxon>
        <taxon>Roseibium</taxon>
    </lineage>
</organism>
<dbReference type="Proteomes" id="UP000049983">
    <property type="component" value="Unassembled WGS sequence"/>
</dbReference>
<evidence type="ECO:0000313" key="1">
    <source>
        <dbReference type="EMBL" id="CTQ75794.1"/>
    </source>
</evidence>
<dbReference type="STRING" id="311410.LA5095_04169"/>
<gene>
    <name evidence="1" type="ORF">LA5096_04534</name>
</gene>
<evidence type="ECO:0000313" key="2">
    <source>
        <dbReference type="Proteomes" id="UP000049983"/>
    </source>
</evidence>
<accession>A0A0M6ZJG4</accession>
<proteinExistence type="predicted"/>
<dbReference type="EMBL" id="CXWC01000012">
    <property type="protein sequence ID" value="CTQ75794.1"/>
    <property type="molecule type" value="Genomic_DNA"/>
</dbReference>
<protein>
    <submittedName>
        <fullName evidence="1">Uncharacterized protein</fullName>
    </submittedName>
</protein>
<dbReference type="AlphaFoldDB" id="A0A0M6ZJG4"/>